<gene>
    <name evidence="2" type="ORF">GBK04_17755</name>
</gene>
<dbReference type="GO" id="GO:0008236">
    <property type="term" value="F:serine-type peptidase activity"/>
    <property type="evidence" value="ECO:0007669"/>
    <property type="project" value="InterPro"/>
</dbReference>
<evidence type="ECO:0000259" key="1">
    <source>
        <dbReference type="SMART" id="SM00245"/>
    </source>
</evidence>
<dbReference type="AlphaFoldDB" id="A0A7C9BHG4"/>
<dbReference type="Pfam" id="PF03572">
    <property type="entry name" value="Peptidase_S41"/>
    <property type="match status" value="1"/>
</dbReference>
<dbReference type="SUPFAM" id="SSF50156">
    <property type="entry name" value="PDZ domain-like"/>
    <property type="match status" value="1"/>
</dbReference>
<dbReference type="GO" id="GO:0030288">
    <property type="term" value="C:outer membrane-bounded periplasmic space"/>
    <property type="evidence" value="ECO:0007669"/>
    <property type="project" value="TreeGrafter"/>
</dbReference>
<dbReference type="SUPFAM" id="SSF52096">
    <property type="entry name" value="ClpP/crotonase"/>
    <property type="match status" value="1"/>
</dbReference>
<proteinExistence type="predicted"/>
<dbReference type="Gene3D" id="2.30.42.10">
    <property type="match status" value="1"/>
</dbReference>
<reference evidence="2 3" key="1">
    <citation type="submission" date="2019-10" db="EMBL/GenBank/DDBJ databases">
        <title>Draft Genome Sequence of Cytophagaceae sp. SJW1-29.</title>
        <authorList>
            <person name="Choi A."/>
        </authorList>
    </citation>
    <scope>NUCLEOTIDE SEQUENCE [LARGE SCALE GENOMIC DNA]</scope>
    <source>
        <strain evidence="2 3">SJW1-29</strain>
    </source>
</reference>
<name>A0A7C9BHG4_9BACT</name>
<dbReference type="Gene3D" id="3.90.226.10">
    <property type="entry name" value="2-enoyl-CoA Hydratase, Chain A, domain 1"/>
    <property type="match status" value="1"/>
</dbReference>
<dbReference type="GO" id="GO:0007165">
    <property type="term" value="P:signal transduction"/>
    <property type="evidence" value="ECO:0007669"/>
    <property type="project" value="TreeGrafter"/>
</dbReference>
<feature type="domain" description="Tail specific protease" evidence="1">
    <location>
        <begin position="521"/>
        <end position="719"/>
    </location>
</feature>
<accession>A0A7C9BHG4</accession>
<dbReference type="Gene3D" id="3.30.750.44">
    <property type="match status" value="1"/>
</dbReference>
<dbReference type="CDD" id="cd07562">
    <property type="entry name" value="Peptidase_S41_TRI"/>
    <property type="match status" value="1"/>
</dbReference>
<organism evidence="2 3">
    <name type="scientific">Salmonirosea aquatica</name>
    <dbReference type="NCBI Taxonomy" id="2654236"/>
    <lineage>
        <taxon>Bacteria</taxon>
        <taxon>Pseudomonadati</taxon>
        <taxon>Bacteroidota</taxon>
        <taxon>Cytophagia</taxon>
        <taxon>Cytophagales</taxon>
        <taxon>Spirosomataceae</taxon>
        <taxon>Salmonirosea</taxon>
    </lineage>
</organism>
<sequence>MSTMKNLAFVILISLSVKCFSQSTDKFNLNFEKYAPGQNLNQGGWFQWGGYELGLDSTTVHSGKHAASITSDPKGAAFGSVAYRIPANYEGKSITLEGYMKTQGVENGHAGLLMRVDSNAKVLAFDNMQNQKITGTNDWKKYSITLAYPANAEHIYVAGILVGKGKAWFDDFVLTIDGQNIQTLKEKEGPVFKANSDHEFDAGSKVSIANLDEKKVGNLALLGKVWGFLKYYHPEVGKGNYNMDYELFRVLPDYLQVKNDQKRDQVLLSWVNGFGKVPLCEKCEETPEDAPLKPDFSWISDSQLDPKLEEALRYIYKNRNQGEHYYIKTAGVGNPQFMNENSYANQPYPDAGFRLLALYRYWNAIQYFFPYKPLTDKDWKNVLKEYIPTFIDAKTELEYELAALQIIGEVKDTHANLWDGGNAINASRGKFYPPFSLQFVEDKLVVADYYKDGLKSAAGLSVGDVITHINGASVEHLVDSLNAYYPASNQPTRLRNISMQILRSKQNVVPIKYFSASGSGEKELTLYPVDQLEMKKWYEKSIPPKSYKLLENNIGYVTLKTIKEQDIPVIKDSLNNTKGIIMDIRNYPSTFVPFSLGTYFISKATPFVKFTGGNVNNPGEFSFSPPVVIPKENPAETYKGKLVVLVNEQTQSQAEYTAMAFRAGDNTTIMGSTTAGADGNVSNLVLPGGLGTMISGLGVYYPDGTETQRVGIIPDIEVKPTIEGIKSGKDELLERAIEFILK</sequence>
<dbReference type="PANTHER" id="PTHR32060">
    <property type="entry name" value="TAIL-SPECIFIC PROTEASE"/>
    <property type="match status" value="1"/>
</dbReference>
<protein>
    <submittedName>
        <fullName evidence="2">Peptidase S41</fullName>
    </submittedName>
</protein>
<dbReference type="Gene3D" id="2.60.120.260">
    <property type="entry name" value="Galactose-binding domain-like"/>
    <property type="match status" value="1"/>
</dbReference>
<comment type="caution">
    <text evidence="2">The sequence shown here is derived from an EMBL/GenBank/DDBJ whole genome shotgun (WGS) entry which is preliminary data.</text>
</comment>
<dbReference type="InterPro" id="IPR036034">
    <property type="entry name" value="PDZ_sf"/>
</dbReference>
<dbReference type="InterPro" id="IPR005151">
    <property type="entry name" value="Tail-specific_protease"/>
</dbReference>
<dbReference type="EMBL" id="WHLY01000002">
    <property type="protein sequence ID" value="MPR35141.1"/>
    <property type="molecule type" value="Genomic_DNA"/>
</dbReference>
<evidence type="ECO:0000313" key="2">
    <source>
        <dbReference type="EMBL" id="MPR35141.1"/>
    </source>
</evidence>
<dbReference type="GO" id="GO:0006508">
    <property type="term" value="P:proteolysis"/>
    <property type="evidence" value="ECO:0007669"/>
    <property type="project" value="InterPro"/>
</dbReference>
<dbReference type="PANTHER" id="PTHR32060:SF30">
    <property type="entry name" value="CARBOXY-TERMINAL PROCESSING PROTEASE CTPA"/>
    <property type="match status" value="1"/>
</dbReference>
<dbReference type="GO" id="GO:0004175">
    <property type="term" value="F:endopeptidase activity"/>
    <property type="evidence" value="ECO:0007669"/>
    <property type="project" value="TreeGrafter"/>
</dbReference>
<dbReference type="InterPro" id="IPR029045">
    <property type="entry name" value="ClpP/crotonase-like_dom_sf"/>
</dbReference>
<keyword evidence="3" id="KW-1185">Reference proteome</keyword>
<dbReference type="SMART" id="SM00245">
    <property type="entry name" value="TSPc"/>
    <property type="match status" value="1"/>
</dbReference>
<dbReference type="Proteomes" id="UP000479293">
    <property type="component" value="Unassembled WGS sequence"/>
</dbReference>
<evidence type="ECO:0000313" key="3">
    <source>
        <dbReference type="Proteomes" id="UP000479293"/>
    </source>
</evidence>